<comment type="caution">
    <text evidence="2">The sequence shown here is derived from an EMBL/GenBank/DDBJ whole genome shotgun (WGS) entry which is preliminary data.</text>
</comment>
<organism evidence="2 3">
    <name type="scientific">Puccinia coronata f. sp. avenae</name>
    <dbReference type="NCBI Taxonomy" id="200324"/>
    <lineage>
        <taxon>Eukaryota</taxon>
        <taxon>Fungi</taxon>
        <taxon>Dikarya</taxon>
        <taxon>Basidiomycota</taxon>
        <taxon>Pucciniomycotina</taxon>
        <taxon>Pucciniomycetes</taxon>
        <taxon>Pucciniales</taxon>
        <taxon>Pucciniaceae</taxon>
        <taxon>Puccinia</taxon>
    </lineage>
</organism>
<dbReference type="PANTHER" id="PTHR33324:SF2">
    <property type="entry name" value="MYB_SANT-LIKE DNA-BINDING DOMAIN-CONTAINING PROTEIN"/>
    <property type="match status" value="1"/>
</dbReference>
<protein>
    <submittedName>
        <fullName evidence="2">Uncharacterized protein</fullName>
    </submittedName>
</protein>
<proteinExistence type="predicted"/>
<evidence type="ECO:0000256" key="1">
    <source>
        <dbReference type="SAM" id="MobiDB-lite"/>
    </source>
</evidence>
<feature type="compositionally biased region" description="Low complexity" evidence="1">
    <location>
        <begin position="234"/>
        <end position="251"/>
    </location>
</feature>
<sequence length="271" mass="30045">MDEGIAVWLSFSTGSAPTTTKYHRWRDHCTGHAQSLWSPCSEIYGLLDQNRIHHRDLNGITKQIYDLESSYHAARNWKRNGGAVILTISESSDPIMGSRSVAEPLHIRKVNLCRPTYNLSSKSSRSRRQQSSFAGPSSNKKKKHRKKSELAGKKNSSTRVGKSKSKDNILEDVFLKSILMKQQAKMIQAQAIAANAKVSYMKQLREMGFDLAQTAIMVDKAFPAVPNLANDSESAPSIPAHSDSHPSSSSSRGQLIQLHNPAHPAPFNQLI</sequence>
<dbReference type="PANTHER" id="PTHR33324">
    <property type="entry name" value="EXPRESSED PROTEIN"/>
    <property type="match status" value="1"/>
</dbReference>
<feature type="region of interest" description="Disordered" evidence="1">
    <location>
        <begin position="230"/>
        <end position="254"/>
    </location>
</feature>
<reference evidence="2 3" key="1">
    <citation type="submission" date="2017-11" db="EMBL/GenBank/DDBJ databases">
        <title>De novo assembly and phasing of dikaryotic genomes from two isolates of Puccinia coronata f. sp. avenae, the causal agent of oat crown rust.</title>
        <authorList>
            <person name="Miller M.E."/>
            <person name="Zhang Y."/>
            <person name="Omidvar V."/>
            <person name="Sperschneider J."/>
            <person name="Schwessinger B."/>
            <person name="Raley C."/>
            <person name="Palmer J.M."/>
            <person name="Garnica D."/>
            <person name="Upadhyaya N."/>
            <person name="Rathjen J."/>
            <person name="Taylor J.M."/>
            <person name="Park R.F."/>
            <person name="Dodds P.N."/>
            <person name="Hirsch C.D."/>
            <person name="Kianian S.F."/>
            <person name="Figueroa M."/>
        </authorList>
    </citation>
    <scope>NUCLEOTIDE SEQUENCE [LARGE SCALE GENOMIC DNA]</scope>
    <source>
        <strain evidence="2">12SD80</strain>
    </source>
</reference>
<dbReference type="AlphaFoldDB" id="A0A2N5TUW3"/>
<accession>A0A2N5TUW3</accession>
<evidence type="ECO:0000313" key="2">
    <source>
        <dbReference type="EMBL" id="PLW29292.1"/>
    </source>
</evidence>
<dbReference type="EMBL" id="PGCI01000336">
    <property type="protein sequence ID" value="PLW29292.1"/>
    <property type="molecule type" value="Genomic_DNA"/>
</dbReference>
<feature type="region of interest" description="Disordered" evidence="1">
    <location>
        <begin position="118"/>
        <end position="164"/>
    </location>
</feature>
<dbReference type="Proteomes" id="UP000235392">
    <property type="component" value="Unassembled WGS sequence"/>
</dbReference>
<evidence type="ECO:0000313" key="3">
    <source>
        <dbReference type="Proteomes" id="UP000235392"/>
    </source>
</evidence>
<gene>
    <name evidence="2" type="ORF">PCASD_19572</name>
</gene>
<name>A0A2N5TUW3_9BASI</name>